<dbReference type="Pfam" id="PF05636">
    <property type="entry name" value="HIGH_NTase1"/>
    <property type="match status" value="1"/>
</dbReference>
<keyword evidence="3" id="KW-0820">tRNA-binding</keyword>
<dbReference type="PANTHER" id="PTHR37825:SF1">
    <property type="entry name" value="TRNA(MET) CYTIDINE ACETATE LIGASE"/>
    <property type="match status" value="1"/>
</dbReference>
<dbReference type="InterPro" id="IPR014729">
    <property type="entry name" value="Rossmann-like_a/b/a_fold"/>
</dbReference>
<dbReference type="EMBL" id="JAUSTM010000001">
    <property type="protein sequence ID" value="MDQ0221640.1"/>
    <property type="molecule type" value="Genomic_DNA"/>
</dbReference>
<keyword evidence="1 3" id="KW-0436">Ligase</keyword>
<keyword evidence="3" id="KW-0694">RNA-binding</keyword>
<dbReference type="Gene3D" id="3.40.50.620">
    <property type="entry name" value="HUPs"/>
    <property type="match status" value="1"/>
</dbReference>
<name>A0ABT9YPF4_9STRE</name>
<protein>
    <recommendedName>
        <fullName evidence="3">tRNA(Met) cytidine acetate ligase</fullName>
        <ecNumber evidence="3">6.3.4.-</ecNumber>
    </recommendedName>
</protein>
<accession>A0ABT9YPF4</accession>
<comment type="subcellular location">
    <subcellularLocation>
        <location evidence="3">Cytoplasm</location>
    </subcellularLocation>
</comment>
<evidence type="ECO:0000313" key="4">
    <source>
        <dbReference type="EMBL" id="MDQ0221640.1"/>
    </source>
</evidence>
<dbReference type="InterPro" id="IPR008513">
    <property type="entry name" value="tRNA(Met)_cyd_acetate_ligase"/>
</dbReference>
<evidence type="ECO:0000256" key="2">
    <source>
        <dbReference type="ARBA" id="ARBA00022694"/>
    </source>
</evidence>
<dbReference type="RefSeq" id="WP_307120878.1">
    <property type="nucleotide sequence ID" value="NZ_JAUSTM010000001.1"/>
</dbReference>
<keyword evidence="2 3" id="KW-0819">tRNA processing</keyword>
<comment type="catalytic activity">
    <reaction evidence="3">
        <text>cytidine(34) in elongator tRNA(Met) + acetate + ATP = N(4)-acetylcytidine(34) in elongator tRNA(Met) + AMP + diphosphate</text>
        <dbReference type="Rhea" id="RHEA:58144"/>
        <dbReference type="Rhea" id="RHEA-COMP:10693"/>
        <dbReference type="Rhea" id="RHEA-COMP:10694"/>
        <dbReference type="ChEBI" id="CHEBI:30089"/>
        <dbReference type="ChEBI" id="CHEBI:30616"/>
        <dbReference type="ChEBI" id="CHEBI:33019"/>
        <dbReference type="ChEBI" id="CHEBI:74900"/>
        <dbReference type="ChEBI" id="CHEBI:82748"/>
        <dbReference type="ChEBI" id="CHEBI:456215"/>
    </reaction>
</comment>
<sequence length="364" mass="40508">MTITGIIAEFNPFHHGHKHLLAQTDGLKIVAMSGNFVQRGEPAIIDKWTRAQMALAHGADLVVELPFLVSVQAADYFANGAVAILERLGIDTLSFGTEEMLDYQQLADVYGEKAEQMSQFLLTLPDSLSYPQKTQRMWEEFTGIAFSGETPNHILGLAYAKACAGEEIRLQPIPRIGAGFHSEEKVAIASATAIRKHAADEAFLQSAMPDAELFLSESPVSWDNYFDLLRYQILTNLDLTTIYQVNEELAVRIRSAIAKSNTVDELVDMVATKRYTKARVRRVLTYILVNARETSLPEGIHVLGFTERGQAHLARIKGQAQLISKIGKEPWDSLTQQADQVYQLGHPAIKEQTFGRVPVRQLES</sequence>
<dbReference type="Proteomes" id="UP001223079">
    <property type="component" value="Unassembled WGS sequence"/>
</dbReference>
<feature type="binding site" evidence="3">
    <location>
        <begin position="175"/>
        <end position="176"/>
    </location>
    <ligand>
        <name>ATP</name>
        <dbReference type="ChEBI" id="CHEBI:30616"/>
    </ligand>
</feature>
<keyword evidence="3" id="KW-0067">ATP-binding</keyword>
<feature type="binding site" evidence="3">
    <location>
        <position position="152"/>
    </location>
    <ligand>
        <name>ATP</name>
        <dbReference type="ChEBI" id="CHEBI:30616"/>
    </ligand>
</feature>
<comment type="caution">
    <text evidence="4">The sequence shown here is derived from an EMBL/GenBank/DDBJ whole genome shotgun (WGS) entry which is preliminary data.</text>
</comment>
<comment type="function">
    <text evidence="3">Catalyzes the formation of N(4)-acetylcytidine (ac(4)C) at the wobble position of elongator tRNA(Met), using acetate and ATP as substrates. First activates an acetate ion to form acetyladenylate (Ac-AMP) and then transfers the acetyl group to tRNA to form ac(4)C34.</text>
</comment>
<dbReference type="HAMAP" id="MF_01539">
    <property type="entry name" value="TmcAL"/>
    <property type="match status" value="1"/>
</dbReference>
<proteinExistence type="inferred from homology"/>
<dbReference type="EC" id="6.3.4.-" evidence="3"/>
<comment type="similarity">
    <text evidence="3">Belongs to the TmcAL family.</text>
</comment>
<organism evidence="4 5">
    <name type="scientific">Streptococcus moroccensis</name>
    <dbReference type="NCBI Taxonomy" id="1451356"/>
    <lineage>
        <taxon>Bacteria</taxon>
        <taxon>Bacillati</taxon>
        <taxon>Bacillota</taxon>
        <taxon>Bacilli</taxon>
        <taxon>Lactobacillales</taxon>
        <taxon>Streptococcaceae</taxon>
        <taxon>Streptococcus</taxon>
    </lineage>
</organism>
<gene>
    <name evidence="3" type="primary">tmcAL</name>
    <name evidence="4" type="ORF">J2S23_000171</name>
</gene>
<evidence type="ECO:0000256" key="1">
    <source>
        <dbReference type="ARBA" id="ARBA00022598"/>
    </source>
</evidence>
<keyword evidence="3" id="KW-0547">Nucleotide-binding</keyword>
<feature type="binding site" evidence="3">
    <location>
        <position position="96"/>
    </location>
    <ligand>
        <name>ATP</name>
        <dbReference type="ChEBI" id="CHEBI:30616"/>
    </ligand>
</feature>
<keyword evidence="5" id="KW-1185">Reference proteome</keyword>
<keyword evidence="3" id="KW-0963">Cytoplasm</keyword>
<dbReference type="SUPFAM" id="SSF52374">
    <property type="entry name" value="Nucleotidylyl transferase"/>
    <property type="match status" value="1"/>
</dbReference>
<evidence type="ECO:0000256" key="3">
    <source>
        <dbReference type="HAMAP-Rule" id="MF_01539"/>
    </source>
</evidence>
<evidence type="ECO:0000313" key="5">
    <source>
        <dbReference type="Proteomes" id="UP001223079"/>
    </source>
</evidence>
<reference evidence="4 5" key="1">
    <citation type="submission" date="2023-07" db="EMBL/GenBank/DDBJ databases">
        <title>Genomic Encyclopedia of Type Strains, Phase IV (KMG-IV): sequencing the most valuable type-strain genomes for metagenomic binning, comparative biology and taxonomic classification.</title>
        <authorList>
            <person name="Goeker M."/>
        </authorList>
    </citation>
    <scope>NUCLEOTIDE SEQUENCE [LARGE SCALE GENOMIC DNA]</scope>
    <source>
        <strain evidence="4 5">DSM 105143</strain>
    </source>
</reference>
<feature type="binding site" evidence="3">
    <location>
        <begin position="7"/>
        <end position="20"/>
    </location>
    <ligand>
        <name>ATP</name>
        <dbReference type="ChEBI" id="CHEBI:30616"/>
    </ligand>
</feature>
<dbReference type="PANTHER" id="PTHR37825">
    <property type="entry name" value="TRNA(MET) CYTIDINE ACETATE LIGASE"/>
    <property type="match status" value="1"/>
</dbReference>
<dbReference type="NCBIfam" id="NF010191">
    <property type="entry name" value="PRK13670.1"/>
    <property type="match status" value="1"/>
</dbReference>